<dbReference type="InterPro" id="IPR007658">
    <property type="entry name" value="DUF594"/>
</dbReference>
<feature type="signal peptide" evidence="2">
    <location>
        <begin position="1"/>
        <end position="19"/>
    </location>
</feature>
<name>I1IPW9_BRADI</name>
<feature type="transmembrane region" description="Helical" evidence="1">
    <location>
        <begin position="362"/>
        <end position="380"/>
    </location>
</feature>
<protein>
    <recommendedName>
        <fullName evidence="3">DUF4220 domain-containing protein</fullName>
    </recommendedName>
</protein>
<dbReference type="eggNOG" id="ENOG502QSWW">
    <property type="taxonomic scope" value="Eukaryota"/>
</dbReference>
<dbReference type="Pfam" id="PF13968">
    <property type="entry name" value="DUF4220"/>
    <property type="match status" value="1"/>
</dbReference>
<sequence length="675" mass="75363">MFVLGCLLFGLSLLGRLSGRAALKPTVRIFLYASFSLFLPLMSYMFSQAKDEAKLQQWNNNGGAAGDQQLPFRAQVILIWMLLVELLRKKVDAILAAMSSSPLRAVHHQTLWEAIDQIVRIAWIGYLIYSVAAVELAKRSFAVGRNAHLVVGYTAQMIEEEEIRDDDDDGQPTGGAALLRKCWYAVMGEERLKREAGPDGYRVVLPDPDEKDDDLVTVGDIWELAEGGQRKPADPLLADHPKLKDLCVSFALFKLLAPGPGAVDGGDNSEEAAAERVFRVIELELNFVSDYYHSVVPLVLSSPWFFVGNYLFVILIVVNQSIMVLFITGNGRLLPVIGCLARYLAMMSHRAIDLFKCLGHKLLKTIIIAFSSLNILAFLLMEAWEFVVYVLSDWFLVSLLCEYARRPKWQASRCVRRAFGALLWVKRLGRQARPRAAGNGLRFNQVCVLDLRRHTPWMTVSKLLQHRFLGMPSVPVPGEVKHAVFAAVAGFCKDDGHRRRRRLSNGVAVLHRRGWTQLLWACESSSVTEVILVWHIATSLFEMKKKKNQDSKAPPSAEETVATPLSKYCAYLVACAPELLPEDLDGSERAYKAVKRDIRGALSKERQRSRLDRVVEMRGPEAAANIARGWALLAELAAYVAPSDNIEGHAEALAQGGEFITLLWALSTHAGITRW</sequence>
<dbReference type="Proteomes" id="UP000008810">
    <property type="component" value="Chromosome 4"/>
</dbReference>
<feature type="chain" id="PRO_5014095440" description="DUF4220 domain-containing protein" evidence="2">
    <location>
        <begin position="20"/>
        <end position="675"/>
    </location>
</feature>
<dbReference type="OrthoDB" id="666337at2759"/>
<evidence type="ECO:0000313" key="5">
    <source>
        <dbReference type="EnsemblPlants" id="KQJ90126"/>
    </source>
</evidence>
<feature type="transmembrane region" description="Helical" evidence="1">
    <location>
        <begin position="29"/>
        <end position="47"/>
    </location>
</feature>
<proteinExistence type="predicted"/>
<evidence type="ECO:0000256" key="1">
    <source>
        <dbReference type="SAM" id="Phobius"/>
    </source>
</evidence>
<evidence type="ECO:0000313" key="6">
    <source>
        <dbReference type="Proteomes" id="UP000008810"/>
    </source>
</evidence>
<dbReference type="EMBL" id="CM000883">
    <property type="protein sequence ID" value="KQJ90126.1"/>
    <property type="molecule type" value="Genomic_DNA"/>
</dbReference>
<dbReference type="Gramene" id="KQJ90126">
    <property type="protein sequence ID" value="KQJ90126"/>
    <property type="gene ID" value="BRADI_4g29610v3"/>
</dbReference>
<evidence type="ECO:0000259" key="3">
    <source>
        <dbReference type="Pfam" id="PF13968"/>
    </source>
</evidence>
<keyword evidence="1" id="KW-0812">Transmembrane</keyword>
<dbReference type="OMA" id="PLMSYMF"/>
<dbReference type="InterPro" id="IPR025315">
    <property type="entry name" value="DUF4220"/>
</dbReference>
<dbReference type="InParanoid" id="I1IPW9"/>
<feature type="transmembrane region" description="Helical" evidence="1">
    <location>
        <begin position="295"/>
        <end position="316"/>
    </location>
</feature>
<reference evidence="4" key="2">
    <citation type="submission" date="2017-06" db="EMBL/GenBank/DDBJ databases">
        <title>WGS assembly of Brachypodium distachyon.</title>
        <authorList>
            <consortium name="The International Brachypodium Initiative"/>
            <person name="Lucas S."/>
            <person name="Harmon-Smith M."/>
            <person name="Lail K."/>
            <person name="Tice H."/>
            <person name="Grimwood J."/>
            <person name="Bruce D."/>
            <person name="Barry K."/>
            <person name="Shu S."/>
            <person name="Lindquist E."/>
            <person name="Wang M."/>
            <person name="Pitluck S."/>
            <person name="Vogel J.P."/>
            <person name="Garvin D.F."/>
            <person name="Mockler T.C."/>
            <person name="Schmutz J."/>
            <person name="Rokhsar D."/>
            <person name="Bevan M.W."/>
        </authorList>
    </citation>
    <scope>NUCLEOTIDE SEQUENCE</scope>
    <source>
        <strain evidence="4">Bd21</strain>
    </source>
</reference>
<organism evidence="5">
    <name type="scientific">Brachypodium distachyon</name>
    <name type="common">Purple false brome</name>
    <name type="synonym">Trachynia distachya</name>
    <dbReference type="NCBI Taxonomy" id="15368"/>
    <lineage>
        <taxon>Eukaryota</taxon>
        <taxon>Viridiplantae</taxon>
        <taxon>Streptophyta</taxon>
        <taxon>Embryophyta</taxon>
        <taxon>Tracheophyta</taxon>
        <taxon>Spermatophyta</taxon>
        <taxon>Magnoliopsida</taxon>
        <taxon>Liliopsida</taxon>
        <taxon>Poales</taxon>
        <taxon>Poaceae</taxon>
        <taxon>BOP clade</taxon>
        <taxon>Pooideae</taxon>
        <taxon>Stipodae</taxon>
        <taxon>Brachypodieae</taxon>
        <taxon>Brachypodium</taxon>
    </lineage>
</organism>
<reference evidence="4 5" key="1">
    <citation type="journal article" date="2010" name="Nature">
        <title>Genome sequencing and analysis of the model grass Brachypodium distachyon.</title>
        <authorList>
            <consortium name="International Brachypodium Initiative"/>
        </authorList>
    </citation>
    <scope>NUCLEOTIDE SEQUENCE [LARGE SCALE GENOMIC DNA]</scope>
    <source>
        <strain evidence="4 5">Bd21</strain>
    </source>
</reference>
<feature type="domain" description="DUF4220" evidence="3">
    <location>
        <begin position="147"/>
        <end position="414"/>
    </location>
</feature>
<evidence type="ECO:0000313" key="4">
    <source>
        <dbReference type="EMBL" id="KQJ90126.1"/>
    </source>
</evidence>
<evidence type="ECO:0000256" key="2">
    <source>
        <dbReference type="SAM" id="SignalP"/>
    </source>
</evidence>
<dbReference type="Pfam" id="PF04578">
    <property type="entry name" value="DUF594"/>
    <property type="match status" value="1"/>
</dbReference>
<gene>
    <name evidence="4" type="ORF">BRADI_4g29610v3</name>
</gene>
<dbReference type="AlphaFoldDB" id="I1IPW9"/>
<keyword evidence="1" id="KW-0472">Membrane</keyword>
<dbReference type="EnsemblPlants" id="KQJ90126">
    <property type="protein sequence ID" value="KQJ90126"/>
    <property type="gene ID" value="BRADI_4g29610v3"/>
</dbReference>
<feature type="transmembrane region" description="Helical" evidence="1">
    <location>
        <begin position="322"/>
        <end position="341"/>
    </location>
</feature>
<dbReference type="PANTHER" id="PTHR31325">
    <property type="entry name" value="OS01G0798800 PROTEIN-RELATED"/>
    <property type="match status" value="1"/>
</dbReference>
<reference evidence="5" key="3">
    <citation type="submission" date="2018-08" db="UniProtKB">
        <authorList>
            <consortium name="EnsemblPlants"/>
        </authorList>
    </citation>
    <scope>IDENTIFICATION</scope>
    <source>
        <strain evidence="5">cv. Bd21</strain>
    </source>
</reference>
<accession>I1IPW9</accession>
<keyword evidence="6" id="KW-1185">Reference proteome</keyword>
<dbReference type="HOGENOM" id="CLU_008762_0_0_1"/>
<keyword evidence="1" id="KW-1133">Transmembrane helix</keyword>
<keyword evidence="2" id="KW-0732">Signal</keyword>